<dbReference type="InterPro" id="IPR016181">
    <property type="entry name" value="Acyl_CoA_acyltransferase"/>
</dbReference>
<keyword evidence="3" id="KW-1185">Reference proteome</keyword>
<dbReference type="AlphaFoldDB" id="A0A939F954"/>
<evidence type="ECO:0000313" key="2">
    <source>
        <dbReference type="EMBL" id="MBO0514228.1"/>
    </source>
</evidence>
<dbReference type="CDD" id="cd04301">
    <property type="entry name" value="NAT_SF"/>
    <property type="match status" value="1"/>
</dbReference>
<evidence type="ECO:0000313" key="3">
    <source>
        <dbReference type="Proteomes" id="UP000664167"/>
    </source>
</evidence>
<proteinExistence type="predicted"/>
<dbReference type="EMBL" id="JAFLRJ010000190">
    <property type="protein sequence ID" value="MBO0514228.1"/>
    <property type="molecule type" value="Genomic_DNA"/>
</dbReference>
<dbReference type="GO" id="GO:0016747">
    <property type="term" value="F:acyltransferase activity, transferring groups other than amino-acyl groups"/>
    <property type="evidence" value="ECO:0007669"/>
    <property type="project" value="InterPro"/>
</dbReference>
<dbReference type="PANTHER" id="PTHR43792:SF16">
    <property type="entry name" value="N-ACETYLTRANSFERASE DOMAIN-CONTAINING PROTEIN"/>
    <property type="match status" value="1"/>
</dbReference>
<dbReference type="SUPFAM" id="SSF55729">
    <property type="entry name" value="Acyl-CoA N-acyltransferases (Nat)"/>
    <property type="match status" value="1"/>
</dbReference>
<dbReference type="PANTHER" id="PTHR43792">
    <property type="entry name" value="GNAT FAMILY, PUTATIVE (AFU_ORTHOLOGUE AFUA_3G00765)-RELATED-RELATED"/>
    <property type="match status" value="1"/>
</dbReference>
<dbReference type="RefSeq" id="WP_206963635.1">
    <property type="nucleotide sequence ID" value="NZ_BAAAJJ010000002.1"/>
</dbReference>
<dbReference type="Gene3D" id="3.40.630.30">
    <property type="match status" value="1"/>
</dbReference>
<organism evidence="2 3">
    <name type="scientific">Streptomyces beijiangensis</name>
    <dbReference type="NCBI Taxonomy" id="163361"/>
    <lineage>
        <taxon>Bacteria</taxon>
        <taxon>Bacillati</taxon>
        <taxon>Actinomycetota</taxon>
        <taxon>Actinomycetes</taxon>
        <taxon>Kitasatosporales</taxon>
        <taxon>Streptomycetaceae</taxon>
        <taxon>Streptomyces</taxon>
    </lineage>
</organism>
<feature type="domain" description="N-acetyltransferase" evidence="1">
    <location>
        <begin position="15"/>
        <end position="178"/>
    </location>
</feature>
<dbReference type="Proteomes" id="UP000664167">
    <property type="component" value="Unassembled WGS sequence"/>
</dbReference>
<name>A0A939F954_9ACTN</name>
<dbReference type="InterPro" id="IPR000182">
    <property type="entry name" value="GNAT_dom"/>
</dbReference>
<comment type="caution">
    <text evidence="2">The sequence shown here is derived from an EMBL/GenBank/DDBJ whole genome shotgun (WGS) entry which is preliminary data.</text>
</comment>
<accession>A0A939F954</accession>
<dbReference type="Pfam" id="PF13302">
    <property type="entry name" value="Acetyltransf_3"/>
    <property type="match status" value="1"/>
</dbReference>
<evidence type="ECO:0000259" key="1">
    <source>
        <dbReference type="PROSITE" id="PS51186"/>
    </source>
</evidence>
<dbReference type="InterPro" id="IPR051531">
    <property type="entry name" value="N-acetyltransferase"/>
</dbReference>
<sequence length="178" mass="19234">MDGEQISVTLHTPGLLLRPWEDGDLGALVEAYRDPAHVRWLDSKVTDEAGGRQWLDAQQAGWESGKLFTFAVVGAGDGKLAGCVVLKRPDPAGTDGEVGYWTVGAARGRGIAPRSVEAIVEWAYDGLGLRRLELIHAIDNDASCRVAEKTGFSYAQTLAATPPWPNDAHLHIRHAPSR</sequence>
<protein>
    <submittedName>
        <fullName evidence="2">GNAT family N-acetyltransferase</fullName>
    </submittedName>
</protein>
<reference evidence="2" key="1">
    <citation type="submission" date="2021-03" db="EMBL/GenBank/DDBJ databases">
        <title>Streptomyces poriferae sp. nov., a novel marine sponge-derived Actinobacteria species with anti-MRSA activity.</title>
        <authorList>
            <person name="Sandoval-Powers M."/>
            <person name="Kralova S."/>
            <person name="Nguyen G.-S."/>
            <person name="Fawwal D."/>
            <person name="Degnes K."/>
            <person name="Klinkenberg G."/>
            <person name="Sletta H."/>
            <person name="Wentzel A."/>
            <person name="Liles M.R."/>
        </authorList>
    </citation>
    <scope>NUCLEOTIDE SEQUENCE</scope>
    <source>
        <strain evidence="2">DSM 41794</strain>
    </source>
</reference>
<gene>
    <name evidence="2" type="ORF">J0695_20845</name>
</gene>
<dbReference type="PROSITE" id="PS51186">
    <property type="entry name" value="GNAT"/>
    <property type="match status" value="1"/>
</dbReference>